<dbReference type="InterPro" id="IPR003593">
    <property type="entry name" value="AAA+_ATPase"/>
</dbReference>
<evidence type="ECO:0000313" key="11">
    <source>
        <dbReference type="EMBL" id="PSR56213.1"/>
    </source>
</evidence>
<evidence type="ECO:0000256" key="4">
    <source>
        <dbReference type="ARBA" id="ARBA00022741"/>
    </source>
</evidence>
<dbReference type="GO" id="GO:0015421">
    <property type="term" value="F:ABC-type oligopeptide transporter activity"/>
    <property type="evidence" value="ECO:0007669"/>
    <property type="project" value="TreeGrafter"/>
</dbReference>
<dbReference type="InterPro" id="IPR027417">
    <property type="entry name" value="P-loop_NTPase"/>
</dbReference>
<dbReference type="SUPFAM" id="SSF90123">
    <property type="entry name" value="ABC transporter transmembrane region"/>
    <property type="match status" value="1"/>
</dbReference>
<evidence type="ECO:0000256" key="3">
    <source>
        <dbReference type="ARBA" id="ARBA00022692"/>
    </source>
</evidence>
<name>A0A2T2YL19_9BACT</name>
<organism evidence="11 12">
    <name type="scientific">Adhaeribacter arboris</name>
    <dbReference type="NCBI Taxonomy" id="2072846"/>
    <lineage>
        <taxon>Bacteria</taxon>
        <taxon>Pseudomonadati</taxon>
        <taxon>Bacteroidota</taxon>
        <taxon>Cytophagia</taxon>
        <taxon>Cytophagales</taxon>
        <taxon>Hymenobacteraceae</taxon>
        <taxon>Adhaeribacter</taxon>
    </lineage>
</organism>
<dbReference type="OrthoDB" id="843962at2"/>
<dbReference type="InterPro" id="IPR011527">
    <property type="entry name" value="ABC1_TM_dom"/>
</dbReference>
<feature type="transmembrane region" description="Helical" evidence="8">
    <location>
        <begin position="90"/>
        <end position="112"/>
    </location>
</feature>
<evidence type="ECO:0000256" key="6">
    <source>
        <dbReference type="ARBA" id="ARBA00022989"/>
    </source>
</evidence>
<evidence type="ECO:0000259" key="9">
    <source>
        <dbReference type="PROSITE" id="PS50893"/>
    </source>
</evidence>
<feature type="domain" description="ABC transporter" evidence="9">
    <location>
        <begin position="369"/>
        <end position="605"/>
    </location>
</feature>
<dbReference type="SUPFAM" id="SSF52540">
    <property type="entry name" value="P-loop containing nucleoside triphosphate hydrolases"/>
    <property type="match status" value="1"/>
</dbReference>
<dbReference type="PROSITE" id="PS50929">
    <property type="entry name" value="ABC_TM1F"/>
    <property type="match status" value="1"/>
</dbReference>
<reference evidence="11 12" key="1">
    <citation type="submission" date="2018-03" db="EMBL/GenBank/DDBJ databases">
        <title>Adhaeribacter sp. HMF7605 Genome sequencing and assembly.</title>
        <authorList>
            <person name="Kang H."/>
            <person name="Kang J."/>
            <person name="Cha I."/>
            <person name="Kim H."/>
            <person name="Joh K."/>
        </authorList>
    </citation>
    <scope>NUCLEOTIDE SEQUENCE [LARGE SCALE GENOMIC DNA]</scope>
    <source>
        <strain evidence="11 12">HMF7605</strain>
    </source>
</reference>
<dbReference type="EMBL" id="PYFT01000001">
    <property type="protein sequence ID" value="PSR56213.1"/>
    <property type="molecule type" value="Genomic_DNA"/>
</dbReference>
<dbReference type="GO" id="GO:0016887">
    <property type="term" value="F:ATP hydrolysis activity"/>
    <property type="evidence" value="ECO:0007669"/>
    <property type="project" value="InterPro"/>
</dbReference>
<proteinExistence type="inferred from homology"/>
<evidence type="ECO:0000256" key="2">
    <source>
        <dbReference type="ARBA" id="ARBA00007577"/>
    </source>
</evidence>
<dbReference type="PANTHER" id="PTHR43394:SF1">
    <property type="entry name" value="ATP-BINDING CASSETTE SUB-FAMILY B MEMBER 10, MITOCHONDRIAL"/>
    <property type="match status" value="1"/>
</dbReference>
<dbReference type="Gene3D" id="3.40.50.300">
    <property type="entry name" value="P-loop containing nucleotide triphosphate hydrolases"/>
    <property type="match status" value="1"/>
</dbReference>
<dbReference type="Gene3D" id="1.20.1560.10">
    <property type="entry name" value="ABC transporter type 1, transmembrane domain"/>
    <property type="match status" value="1"/>
</dbReference>
<dbReference type="SMART" id="SM00382">
    <property type="entry name" value="AAA"/>
    <property type="match status" value="1"/>
</dbReference>
<keyword evidence="5 11" id="KW-0067">ATP-binding</keyword>
<dbReference type="FunFam" id="3.40.50.300:FF:000251">
    <property type="entry name" value="ABC transporter B family member 19"/>
    <property type="match status" value="1"/>
</dbReference>
<comment type="similarity">
    <text evidence="2">Belongs to the ABC transporter superfamily. ABCB family. Multidrug resistance exporter (TC 3.A.1.201) subfamily.</text>
</comment>
<evidence type="ECO:0000259" key="10">
    <source>
        <dbReference type="PROSITE" id="PS50929"/>
    </source>
</evidence>
<dbReference type="Pfam" id="PF00005">
    <property type="entry name" value="ABC_tran"/>
    <property type="match status" value="1"/>
</dbReference>
<feature type="transmembrane region" description="Helical" evidence="8">
    <location>
        <begin position="45"/>
        <end position="70"/>
    </location>
</feature>
<dbReference type="PANTHER" id="PTHR43394">
    <property type="entry name" value="ATP-DEPENDENT PERMEASE MDL1, MITOCHONDRIAL"/>
    <property type="match status" value="1"/>
</dbReference>
<feature type="transmembrane region" description="Helical" evidence="8">
    <location>
        <begin position="193"/>
        <end position="210"/>
    </location>
</feature>
<dbReference type="GO" id="GO:0005524">
    <property type="term" value="F:ATP binding"/>
    <property type="evidence" value="ECO:0007669"/>
    <property type="project" value="UniProtKB-KW"/>
</dbReference>
<feature type="transmembrane region" description="Helical" evidence="8">
    <location>
        <begin position="273"/>
        <end position="295"/>
    </location>
</feature>
<dbReference type="InterPro" id="IPR039421">
    <property type="entry name" value="Type_1_exporter"/>
</dbReference>
<keyword evidence="3 8" id="KW-0812">Transmembrane</keyword>
<dbReference type="PROSITE" id="PS50893">
    <property type="entry name" value="ABC_TRANSPORTER_2"/>
    <property type="match status" value="1"/>
</dbReference>
<comment type="caution">
    <text evidence="11">The sequence shown here is derived from an EMBL/GenBank/DDBJ whole genome shotgun (WGS) entry which is preliminary data.</text>
</comment>
<gene>
    <name evidence="11" type="ORF">AHMF7605_23265</name>
</gene>
<dbReference type="GO" id="GO:0090374">
    <property type="term" value="P:oligopeptide export from mitochondrion"/>
    <property type="evidence" value="ECO:0007669"/>
    <property type="project" value="TreeGrafter"/>
</dbReference>
<sequence length="611" mass="66926">MAKRGFGGRTSSADDLTSGKKPLTKESFQKGFRIFKYTLPYKVKFIIGLVFLALSSTTFMVFPALTGQLVDSATGAATGKGIAFLKNINLISLGLFGVIVLQGLFSFFRIFFFSQVSEFAVADIRRALYAKFVVLPIPFFEQKRVGEITSRITSDVSQLQDTFSITLAELFRQLVTLIVGVAIIMVTSVKLSLFMLGTFPVLVLLAFVFGKRIKKLSKATQEEIGKTNVIVEETLQAINVVKAFTNELFEIGRYNRSLSNAVKNALKASYFRGAFVSFIIIGLFGGIILVLWFGASLVESGELTIGQLVQFIIYTTFIGASVGGLGDMYGKVQTSLGAADRVLEILDEPEEPTNLTNRSGNTLKVHGNIEYDQVAFSYPTRPDIAVLKDISFQIQSGEKVALVGPSGAGKSTIVALLMKFYNLKGGQICIDGQDINALNLTELRQNIGIVPQEVLLFGGTIRENIAYGKPDATEDEIILAAKKANAYQFIQSFPEKLDTVVGERGIKLSGGQRQRVAIARAILRNPAILILDEATSSLDSESEKLVQQAMDELMKGRTSIIIAHRLSTIRKADKILVIENGQIVEQGTHEELSLNENGLYANLLRLQFELS</sequence>
<evidence type="ECO:0000256" key="7">
    <source>
        <dbReference type="ARBA" id="ARBA00023136"/>
    </source>
</evidence>
<keyword evidence="12" id="KW-1185">Reference proteome</keyword>
<comment type="subcellular location">
    <subcellularLocation>
        <location evidence="1">Cell membrane</location>
        <topology evidence="1">Multi-pass membrane protein</topology>
    </subcellularLocation>
</comment>
<feature type="transmembrane region" description="Helical" evidence="8">
    <location>
        <begin position="170"/>
        <end position="187"/>
    </location>
</feature>
<dbReference type="GO" id="GO:0005886">
    <property type="term" value="C:plasma membrane"/>
    <property type="evidence" value="ECO:0007669"/>
    <property type="project" value="UniProtKB-SubCell"/>
</dbReference>
<dbReference type="InterPro" id="IPR036640">
    <property type="entry name" value="ABC1_TM_sf"/>
</dbReference>
<dbReference type="RefSeq" id="WP_106932391.1">
    <property type="nucleotide sequence ID" value="NZ_PYFT01000001.1"/>
</dbReference>
<evidence type="ECO:0000256" key="8">
    <source>
        <dbReference type="SAM" id="Phobius"/>
    </source>
</evidence>
<keyword evidence="7 8" id="KW-0472">Membrane</keyword>
<dbReference type="InterPro" id="IPR003439">
    <property type="entry name" value="ABC_transporter-like_ATP-bd"/>
</dbReference>
<dbReference type="Proteomes" id="UP000240357">
    <property type="component" value="Unassembled WGS sequence"/>
</dbReference>
<dbReference type="AlphaFoldDB" id="A0A2T2YL19"/>
<feature type="transmembrane region" description="Helical" evidence="8">
    <location>
        <begin position="307"/>
        <end position="326"/>
    </location>
</feature>
<dbReference type="CDD" id="cd18576">
    <property type="entry name" value="ABC_6TM_bac_exporter_ABCB8_10_like"/>
    <property type="match status" value="1"/>
</dbReference>
<keyword evidence="6 8" id="KW-1133">Transmembrane helix</keyword>
<dbReference type="InterPro" id="IPR017871">
    <property type="entry name" value="ABC_transporter-like_CS"/>
</dbReference>
<keyword evidence="4" id="KW-0547">Nucleotide-binding</keyword>
<evidence type="ECO:0000256" key="1">
    <source>
        <dbReference type="ARBA" id="ARBA00004651"/>
    </source>
</evidence>
<dbReference type="Pfam" id="PF00664">
    <property type="entry name" value="ABC_membrane"/>
    <property type="match status" value="1"/>
</dbReference>
<dbReference type="CDD" id="cd03249">
    <property type="entry name" value="ABC_MTABC3_MDL1_MDL2"/>
    <property type="match status" value="1"/>
</dbReference>
<dbReference type="PROSITE" id="PS00211">
    <property type="entry name" value="ABC_TRANSPORTER_1"/>
    <property type="match status" value="1"/>
</dbReference>
<evidence type="ECO:0000313" key="12">
    <source>
        <dbReference type="Proteomes" id="UP000240357"/>
    </source>
</evidence>
<accession>A0A2T2YL19</accession>
<evidence type="ECO:0000256" key="5">
    <source>
        <dbReference type="ARBA" id="ARBA00022840"/>
    </source>
</evidence>
<feature type="domain" description="ABC transmembrane type-1" evidence="10">
    <location>
        <begin position="46"/>
        <end position="334"/>
    </location>
</feature>
<protein>
    <submittedName>
        <fullName evidence="11">Multidrug ABC transporter ATP-binding protein</fullName>
    </submittedName>
</protein>